<feature type="transmembrane region" description="Helical" evidence="1">
    <location>
        <begin position="191"/>
        <end position="209"/>
    </location>
</feature>
<evidence type="ECO:0000313" key="3">
    <source>
        <dbReference type="Proteomes" id="UP000249248"/>
    </source>
</evidence>
<feature type="transmembrane region" description="Helical" evidence="1">
    <location>
        <begin position="120"/>
        <end position="138"/>
    </location>
</feature>
<protein>
    <recommendedName>
        <fullName evidence="4">Prenyltransferase</fullName>
    </recommendedName>
</protein>
<evidence type="ECO:0000256" key="1">
    <source>
        <dbReference type="SAM" id="Phobius"/>
    </source>
</evidence>
<evidence type="ECO:0008006" key="4">
    <source>
        <dbReference type="Google" id="ProtNLM"/>
    </source>
</evidence>
<keyword evidence="1" id="KW-1133">Transmembrane helix</keyword>
<reference evidence="2 3" key="1">
    <citation type="submission" date="2018-06" db="EMBL/GenBank/DDBJ databases">
        <title>The draft genome sequence of Crocinitomix sp. SM1701.</title>
        <authorList>
            <person name="Zhang X."/>
        </authorList>
    </citation>
    <scope>NUCLEOTIDE SEQUENCE [LARGE SCALE GENOMIC DNA]</scope>
    <source>
        <strain evidence="2 3">SM1701</strain>
    </source>
</reference>
<feature type="transmembrane region" description="Helical" evidence="1">
    <location>
        <begin position="150"/>
        <end position="170"/>
    </location>
</feature>
<dbReference type="Proteomes" id="UP000249248">
    <property type="component" value="Unassembled WGS sequence"/>
</dbReference>
<name>A0A2W1MWV9_9FLAO</name>
<gene>
    <name evidence="2" type="ORF">DNU06_13725</name>
</gene>
<comment type="caution">
    <text evidence="2">The sequence shown here is derived from an EMBL/GenBank/DDBJ whole genome shotgun (WGS) entry which is preliminary data.</text>
</comment>
<feature type="transmembrane region" description="Helical" evidence="1">
    <location>
        <begin position="238"/>
        <end position="257"/>
    </location>
</feature>
<dbReference type="AlphaFoldDB" id="A0A2W1MWV9"/>
<accession>A0A2W1MWV9</accession>
<feature type="transmembrane region" description="Helical" evidence="1">
    <location>
        <begin position="61"/>
        <end position="81"/>
    </location>
</feature>
<keyword evidence="1" id="KW-0812">Transmembrane</keyword>
<sequence length="258" mass="29958">MGAVCFTAFNALLLQVELNSNFLLLIFSVTLFTYNFQRLVKMNFSHFASISGGRLQWMEKHLTIVYVLSILALGLTIFEGSNYVLKIWPLLLVISSFSFFYVWKIPFFKKNIRDIPYIKLYVLAITWVLATCVLPFYLFGKKEDWNWNDWLILLGSLFFMIGIIIPFDMRDVELDHPSHKTIPQLLGLKKARNLTLIFWFFGHVFWSIGANKFEINILAHAIFGAFVLWNCHKNKPELYFSGGVDVLLITVYLAIGLF</sequence>
<proteinExistence type="predicted"/>
<keyword evidence="1" id="KW-0472">Membrane</keyword>
<feature type="transmembrane region" description="Helical" evidence="1">
    <location>
        <begin position="87"/>
        <end position="108"/>
    </location>
</feature>
<keyword evidence="3" id="KW-1185">Reference proteome</keyword>
<organism evidence="2 3">
    <name type="scientific">Putridiphycobacter roseus</name>
    <dbReference type="NCBI Taxonomy" id="2219161"/>
    <lineage>
        <taxon>Bacteria</taxon>
        <taxon>Pseudomonadati</taxon>
        <taxon>Bacteroidota</taxon>
        <taxon>Flavobacteriia</taxon>
        <taxon>Flavobacteriales</taxon>
        <taxon>Crocinitomicaceae</taxon>
        <taxon>Putridiphycobacter</taxon>
    </lineage>
</organism>
<evidence type="ECO:0000313" key="2">
    <source>
        <dbReference type="EMBL" id="PZE16367.1"/>
    </source>
</evidence>
<dbReference type="EMBL" id="QKSB01000009">
    <property type="protein sequence ID" value="PZE16367.1"/>
    <property type="molecule type" value="Genomic_DNA"/>
</dbReference>